<evidence type="ECO:0000313" key="2">
    <source>
        <dbReference type="Proteomes" id="UP000008556"/>
    </source>
</evidence>
<dbReference type="EMBL" id="CP000886">
    <property type="protein sequence ID" value="ABX70579.1"/>
    <property type="molecule type" value="Genomic_DNA"/>
</dbReference>
<dbReference type="Proteomes" id="UP000008556">
    <property type="component" value="Chromosome"/>
</dbReference>
<sequence>MNIRHFLMLIHTNQKMAVIHLSKLTGFIARINKNVI</sequence>
<evidence type="ECO:0000313" key="1">
    <source>
        <dbReference type="EMBL" id="ABX70579.1"/>
    </source>
</evidence>
<accession>A0A6C6ZA92</accession>
<organism evidence="1 2">
    <name type="scientific">Salmonella paratyphi B (strain ATCC BAA-1250 / SPB7)</name>
    <dbReference type="NCBI Taxonomy" id="1016998"/>
    <lineage>
        <taxon>Bacteria</taxon>
        <taxon>Pseudomonadati</taxon>
        <taxon>Pseudomonadota</taxon>
        <taxon>Gammaproteobacteria</taxon>
        <taxon>Enterobacterales</taxon>
        <taxon>Enterobacteriaceae</taxon>
        <taxon>Salmonella</taxon>
    </lineage>
</organism>
<dbReference type="KEGG" id="spq:SPAB_05304"/>
<dbReference type="AlphaFoldDB" id="A0A6C6ZA92"/>
<proteinExistence type="predicted"/>
<gene>
    <name evidence="1" type="ordered locus">SPAB_05304</name>
</gene>
<name>A0A6C6ZA92_SALPB</name>
<reference evidence="1 2" key="1">
    <citation type="submission" date="2007-11" db="EMBL/GenBank/DDBJ databases">
        <authorList>
            <consortium name="The Salmonella enterica serovar Paratyphi B Genome Sequencing Project"/>
            <person name="McClelland M."/>
            <person name="Sanderson E.K."/>
            <person name="Porwollik S."/>
            <person name="Spieth J."/>
            <person name="Clifton W.S."/>
            <person name="Fulton R."/>
            <person name="Cordes M."/>
            <person name="Wollam A."/>
            <person name="Shah N."/>
            <person name="Pepin K."/>
            <person name="Bhonagiri V."/>
            <person name="Nash W."/>
            <person name="Johnson M."/>
            <person name="Thiruvilangam P."/>
            <person name="Wilson R."/>
        </authorList>
    </citation>
    <scope>NUCLEOTIDE SEQUENCE [LARGE SCALE GENOMIC DNA]</scope>
    <source>
        <strain evidence="2">ATCC BAA-1250 / SPB7</strain>
    </source>
</reference>
<protein>
    <submittedName>
        <fullName evidence="1">Uncharacterized protein</fullName>
    </submittedName>
</protein>